<dbReference type="Pfam" id="PF00632">
    <property type="entry name" value="HECT"/>
    <property type="match status" value="1"/>
</dbReference>
<dbReference type="SMART" id="SM00449">
    <property type="entry name" value="SPRY"/>
    <property type="match status" value="1"/>
</dbReference>
<dbReference type="EMBL" id="CAJNON010000015">
    <property type="protein sequence ID" value="CAF0782532.1"/>
    <property type="molecule type" value="Genomic_DNA"/>
</dbReference>
<accession>A0A813RI06</accession>
<dbReference type="EMBL" id="CAJOAY010000536">
    <property type="protein sequence ID" value="CAF3687048.1"/>
    <property type="molecule type" value="Genomic_DNA"/>
</dbReference>
<feature type="domain" description="HECT" evidence="4">
    <location>
        <begin position="2806"/>
        <end position="3176"/>
    </location>
</feature>
<evidence type="ECO:0000256" key="1">
    <source>
        <dbReference type="ARBA" id="ARBA00022786"/>
    </source>
</evidence>
<organism evidence="5 7">
    <name type="scientific">Adineta steineri</name>
    <dbReference type="NCBI Taxonomy" id="433720"/>
    <lineage>
        <taxon>Eukaryota</taxon>
        <taxon>Metazoa</taxon>
        <taxon>Spiralia</taxon>
        <taxon>Gnathifera</taxon>
        <taxon>Rotifera</taxon>
        <taxon>Eurotatoria</taxon>
        <taxon>Bdelloidea</taxon>
        <taxon>Adinetida</taxon>
        <taxon>Adinetidae</taxon>
        <taxon>Adineta</taxon>
    </lineage>
</organism>
<dbReference type="PANTHER" id="PTHR46654:SF1">
    <property type="entry name" value="E3 UBIQUITIN-PROTEIN LIGASE HECTD3"/>
    <property type="match status" value="1"/>
</dbReference>
<proteinExistence type="predicted"/>
<feature type="domain" description="B30.2/SPRY" evidence="3">
    <location>
        <begin position="1501"/>
        <end position="1719"/>
    </location>
</feature>
<sequence>MGQELFEVHLNTDEPIVITSETITSTIGNDDISLFFSLKNSSDLTESNNDNQIPNSQTEYIKQIRNYLSTLTTPTQWEKLNSDINDILTNNVFPSITEQNNKITSIIDNRVTYKQQLETSLTKKLQDNKYINLSIFAQSFSNATLDNTNQQQDKDKYQSDQLSYFAIQSLISILLLLIKSAEKNDPIIIQQILILTGQLCEQFPVKCLSSKNKFLFKSLEPLTNYIHELSLTTDPTISKQALKILLSFSIAKGSFKDILSLLNKLIFNTSDIYHVQGLIIQLNNGLTEAIDEWEKQNELTEFLSLNYLKSINSYPNTELINLTDDLFTGQFISSIILSHIDIENEINSPIKNFNLSSFSCEFHVNTFKDLFHIIEQLSTIILSQSNNTIIHILTVCLRLFNTHLQILFDYHNDISTYASDIDLKIWFDLLLKLSCTENFDNISINKEASKAFINVINIQILAFNEKLSLFHKYVVENKHSILIQQIFIELNKTETLLDWIEILCDEDKKLSALNILYWFIDFHFNESKETKSDMLLSFQKLLLYRLCEKNNNTNQLSSLITEYFTAIFKKNCTNNDLFNSILIILCSMTKSDEFYQYESIQSIFIDILPLLTEYYLKNQDNEFICCLIGRISHVLIIGSPQDSLEIKHSNKLKLPIFAGGCTTDKNNHLFKSNLAMYSQFQQSNNNIEDDKDFLMSIYNNTDDGARLISKLKTCIKTKQNSLQKSIEQQANDACAAVFAVYVKLYRRINLAKSELLRTDENKPYNQLLSIYEYANRIQTLFATIKGQGGDCNELYKQIKSKTLFLLLSVKESDLIPIVKEDVSSIIIDNKPKKANHFQRQHSHWSKAKYVFKLLRHLFQACIRFKRFMLEKKHSIEQKLDYDSLLNRTIDNFIYGDLYKISASITIEEKQLEIDELEKCLCRQHERATIRLITYRFIKIFIQNLLQLNNNDQCLKTLSIYLPYMRKSDLEWSYFNDILASNNQLRDDISKTYYLIIKLVLSFTLQSNHFVQTIFYLLNLSYESTDICHIYNHQIIEILFQSFVSLANNSNDNTTSIGLKFNAFNWFRLFLMKLCENIEIEKLHDTPNQLLQQQQRFLFNTLILNELKNISSTDSKIQTNNSLKDISIKWFLQTDQSDINLYINQYLVLLLRCMHFYKYVLSVCATIPFLEQLLYIYNHHQANITRLLTIKILRYLIPSISDNADEIAKNLIEIFLHDTLNSIGENILSQEIIAELIYMYRTIMSIESSWKTIAIEIIFNTIVSYLNIESIERNDLNQMNKLLASLNILGGYIEPYRLGSVVINETNDKLNDESSLALIIDINDTETPYLIQYLQTNQTESVSINKLQLKIDISPSDLPNTFDSILDLLGYFIQIDTSTNESIMLLQIKRHCISVLYHILNNKKLIEIFMEKPYASIIAQLCISNQQPTDIRLFNKQHLQQYCLSLDTCERLKKIVDNEQQDLVEQQQQSISTNDQDDLLYSIWNVEKMNQDQLDTNIWTAYNGWRPYVFEGEMEYFKEGRIGIDEITIVPLPRNTADVSVTQECGIKHRFHGRIVPNGENTTVSFPTFIINNLQLSEGKWYYCVRLPQAGLLQMGWATNGFTPSSGCGVGDDMYSWSYDGSRGVLFNAQGFYSQFDDVRWNENDVCGCGIEIDGENTNIKYWLNGKLLGIAFQHKTCVKYSSTKCDLLPNGATTTYYPAISMQNEVSRCCELIISPEDMKDCPLPNGYKPILLPKSLPKENLLVDYPFSAYLIGDDQTESCLTRQTKSDINILRDFVNEHHLKTKFSLNNQSVILPDDSDGFDLSVDNTEASSLTISFDVQLTSTDEKLDIINLFTLDSMEIICRKTHEKLRCVIIFLAKKRQIKVYINNKCRTYPDAFSLETIKNLNIHILPKIACEIKNLAIWKYALSEEQIRRLFNYSLFYIVSDFKRLKDYRKQVNTITFSKNQQEFSDELLLPFNESSCTDELWEKKKKQADMDESKYFKTNEDYSTVELYGNRPYLVLNKSDDVWSKFTFVLNLCIPNWPLKDEKLALITLNSKNDILLTSDGKLCFDENGTKHESHSSIIRNKYFRLSIIGRPESLQIYVNNKLEIDKKNSDDDYIKIKRNRIRLFRESDFSGNTTSEEILRISLKSITYLNRAVSIDQLQSSTLLALPTSIIGLSLMAMGYKKSWIQSVIDENKTTNISTINTILREQRSYFIKQDQENIRIRYTNILTKLDPSIDSEILKNIELNTDEQIKNIAQYILTHSMSLQQSSDENINESKDKLNPNWFLQSVQHLDIRSNFNEWLRDKTSVTEDEDNIYQLIDIEQKKQARKKPHESIDYSHKNISSKQFLQSRIACEHGLTIIYARNTILNMLKVWSYDSTSLLFPLEKFGNYTFLISLLKLLDYSEINKNEKFNRIHILINSILKTEIKQLLEHTDKNDLENQAPLLYHLQKDFIIHSIKFLLKPSLLESNSSGDQQQLNLNFIFKTLDHFVELITDKSIIKQHQIDIIISILFPRQLINLIFNLFLIVSTNQAKISILHLFTTLLQTSESIKLNNQIQQFFCQFLIELSSSTTLSISSYSKKKLEISLLDFIFILLKKQDNTQIKEFQMKLPENIQNLFTTVDVIIAWNDPTKQIPLPEIFLSQSKNILGDNYQLNQDDFIKSNQIFNPLIDQELINFMNNNSLLNDNSFSSFIESLPTESEPNAIFYKNYILLSNVPADSIQNRAKFIYLLNKFVEKSLAIVDFSLSQGQSPLTDYIRTIKLYLLSSTKLQLFHESLEKTEGAYSSDYQTVNFDTVKASTDIEKSESTFFYQAYQQLHANAHIIFRRSNEQLWQAQYIGMHSTDAGGPYRDSITRICLDICSTRLSLFILCPNGRTNSGLNRDCWIPNVFPPNKSIPKKFKRQYRFIGQLMGMAIRKKHYLDLKFPILLWKQLLKEQITIEDIEAIDAQSFTMINEMEKNIEQIKSMDNDNDNDMETLFSSIMSELRFDVVSSSGQSYELIPNGSEISITASNFKKYCSLYRQYRLNEFNRQINLIRDGLYSIIPCYYLNLFTPTELEEAVCGKGRIDIEILKRNTYYGGEYSQESSTMELFWTVLNEMFTDEQRKLFLIFVWGRSTLPTRDEDFHTKFTITKLDLYEDENVDKILPRSHTCFFTIDLPAYSTSEIMYERLNYAISCCSSIDGDGTINDTVNLDDLSFDDNSEE</sequence>
<evidence type="ECO:0000256" key="2">
    <source>
        <dbReference type="PROSITE-ProRule" id="PRU00104"/>
    </source>
</evidence>
<dbReference type="InterPro" id="IPR001870">
    <property type="entry name" value="B30.2/SPRY"/>
</dbReference>
<dbReference type="Gene3D" id="2.60.120.920">
    <property type="match status" value="1"/>
</dbReference>
<dbReference type="PROSITE" id="PS50237">
    <property type="entry name" value="HECT"/>
    <property type="match status" value="1"/>
</dbReference>
<dbReference type="InterPro" id="IPR042469">
    <property type="entry name" value="HECTD3"/>
</dbReference>
<evidence type="ECO:0000313" key="6">
    <source>
        <dbReference type="EMBL" id="CAF3687048.1"/>
    </source>
</evidence>
<dbReference type="PROSITE" id="PS50188">
    <property type="entry name" value="B302_SPRY"/>
    <property type="match status" value="1"/>
</dbReference>
<dbReference type="PANTHER" id="PTHR46654">
    <property type="entry name" value="E3 UBIQUITIN-PROTEIN LIGASE HECTD3"/>
    <property type="match status" value="1"/>
</dbReference>
<dbReference type="InterPro" id="IPR035983">
    <property type="entry name" value="Hect_E3_ubiquitin_ligase"/>
</dbReference>
<dbReference type="Gene3D" id="3.30.2160.10">
    <property type="entry name" value="Hect, E3 ligase catalytic domain"/>
    <property type="match status" value="1"/>
</dbReference>
<evidence type="ECO:0008006" key="8">
    <source>
        <dbReference type="Google" id="ProtNLM"/>
    </source>
</evidence>
<comment type="caution">
    <text evidence="5">The sequence shown here is derived from an EMBL/GenBank/DDBJ whole genome shotgun (WGS) entry which is preliminary data.</text>
</comment>
<evidence type="ECO:0000313" key="5">
    <source>
        <dbReference type="EMBL" id="CAF0782532.1"/>
    </source>
</evidence>
<dbReference type="InterPro" id="IPR043136">
    <property type="entry name" value="B30.2/SPRY_sf"/>
</dbReference>
<dbReference type="Gene3D" id="3.30.2410.10">
    <property type="entry name" value="Hect, E3 ligase catalytic domain"/>
    <property type="match status" value="1"/>
</dbReference>
<reference evidence="5" key="1">
    <citation type="submission" date="2021-02" db="EMBL/GenBank/DDBJ databases">
        <authorList>
            <person name="Nowell W R."/>
        </authorList>
    </citation>
    <scope>NUCLEOTIDE SEQUENCE</scope>
</reference>
<dbReference type="Proteomes" id="UP000663881">
    <property type="component" value="Unassembled WGS sequence"/>
</dbReference>
<evidence type="ECO:0000259" key="3">
    <source>
        <dbReference type="PROSITE" id="PS50188"/>
    </source>
</evidence>
<keyword evidence="1 2" id="KW-0833">Ubl conjugation pathway</keyword>
<dbReference type="OrthoDB" id="239701at2759"/>
<dbReference type="InterPro" id="IPR000569">
    <property type="entry name" value="HECT_dom"/>
</dbReference>
<gene>
    <name evidence="6" type="ORF">OKA104_LOCUS11531</name>
    <name evidence="5" type="ORF">VCS650_LOCUS3021</name>
</gene>
<name>A0A813RI06_9BILA</name>
<protein>
    <recommendedName>
        <fullName evidence="8">B30.2/SPRY domain-containing protein</fullName>
    </recommendedName>
</protein>
<dbReference type="CDD" id="cd11709">
    <property type="entry name" value="SPRY"/>
    <property type="match status" value="1"/>
</dbReference>
<dbReference type="SUPFAM" id="SSF56204">
    <property type="entry name" value="Hect, E3 ligase catalytic domain"/>
    <property type="match status" value="1"/>
</dbReference>
<dbReference type="SMART" id="SM00119">
    <property type="entry name" value="HECTc"/>
    <property type="match status" value="1"/>
</dbReference>
<dbReference type="InterPro" id="IPR013320">
    <property type="entry name" value="ConA-like_dom_sf"/>
</dbReference>
<dbReference type="GO" id="GO:0004842">
    <property type="term" value="F:ubiquitin-protein transferase activity"/>
    <property type="evidence" value="ECO:0007669"/>
    <property type="project" value="InterPro"/>
</dbReference>
<dbReference type="InterPro" id="IPR003877">
    <property type="entry name" value="SPRY_dom"/>
</dbReference>
<dbReference type="Pfam" id="PF00622">
    <property type="entry name" value="SPRY"/>
    <property type="match status" value="1"/>
</dbReference>
<dbReference type="Proteomes" id="UP000663891">
    <property type="component" value="Unassembled WGS sequence"/>
</dbReference>
<dbReference type="Gene3D" id="3.90.1750.10">
    <property type="entry name" value="Hect, E3 ligase catalytic domains"/>
    <property type="match status" value="1"/>
</dbReference>
<dbReference type="SUPFAM" id="SSF49899">
    <property type="entry name" value="Concanavalin A-like lectins/glucanases"/>
    <property type="match status" value="1"/>
</dbReference>
<evidence type="ECO:0000259" key="4">
    <source>
        <dbReference type="PROSITE" id="PS50237"/>
    </source>
</evidence>
<feature type="active site" description="Glycyl thioester intermediate" evidence="2">
    <location>
        <position position="3141"/>
    </location>
</feature>
<evidence type="ECO:0000313" key="7">
    <source>
        <dbReference type="Proteomes" id="UP000663891"/>
    </source>
</evidence>